<gene>
    <name evidence="2" type="ORF">RAJCM14343_1060</name>
</gene>
<evidence type="ECO:0000313" key="3">
    <source>
        <dbReference type="Proteomes" id="UP000325466"/>
    </source>
</evidence>
<protein>
    <submittedName>
        <fullName evidence="2">Uncharacterized protein</fullName>
    </submittedName>
</protein>
<name>A0ABQ0YGY2_9NOCA</name>
<reference evidence="2 3" key="1">
    <citation type="journal article" date="2018" name="Biodegradation">
        <title>1,4-Dioxane degradation characteristics of Rhodococcus aetherivorans JCM 14343.</title>
        <authorList>
            <person name="Inoue D."/>
            <person name="Tsunoda T."/>
            <person name="Yamamoto N."/>
            <person name="Ike M."/>
            <person name="Sei K."/>
        </authorList>
    </citation>
    <scope>NUCLEOTIDE SEQUENCE [LARGE SCALE GENOMIC DNA]</scope>
    <source>
        <strain evidence="2 3">JCM 14343</strain>
    </source>
</reference>
<organism evidence="2 3">
    <name type="scientific">Rhodococcus aetherivorans</name>
    <dbReference type="NCBI Taxonomy" id="191292"/>
    <lineage>
        <taxon>Bacteria</taxon>
        <taxon>Bacillati</taxon>
        <taxon>Actinomycetota</taxon>
        <taxon>Actinomycetes</taxon>
        <taxon>Mycobacteriales</taxon>
        <taxon>Nocardiaceae</taxon>
        <taxon>Rhodococcus</taxon>
    </lineage>
</organism>
<evidence type="ECO:0000313" key="2">
    <source>
        <dbReference type="EMBL" id="GES35811.1"/>
    </source>
</evidence>
<feature type="region of interest" description="Disordered" evidence="1">
    <location>
        <begin position="1"/>
        <end position="37"/>
    </location>
</feature>
<proteinExistence type="predicted"/>
<evidence type="ECO:0000256" key="1">
    <source>
        <dbReference type="SAM" id="MobiDB-lite"/>
    </source>
</evidence>
<comment type="caution">
    <text evidence="2">The sequence shown here is derived from an EMBL/GenBank/DDBJ whole genome shotgun (WGS) entry which is preliminary data.</text>
</comment>
<sequence>MSERVLRTRSQRVRSPGTIQSDRETRLEDVAATPCRR</sequence>
<accession>A0ABQ0YGY2</accession>
<dbReference type="EMBL" id="BLAH01000027">
    <property type="protein sequence ID" value="GES35811.1"/>
    <property type="molecule type" value="Genomic_DNA"/>
</dbReference>
<dbReference type="Proteomes" id="UP000325466">
    <property type="component" value="Unassembled WGS sequence"/>
</dbReference>
<keyword evidence="3" id="KW-1185">Reference proteome</keyword>